<dbReference type="EMBL" id="CP000505">
    <property type="protein sequence ID" value="ABL77903.1"/>
    <property type="molecule type" value="Genomic_DNA"/>
</dbReference>
<dbReference type="GeneID" id="4601330"/>
<dbReference type="Proteomes" id="UP000000641">
    <property type="component" value="Chromosome"/>
</dbReference>
<gene>
    <name evidence="2" type="ordered locus">Tpen_0496</name>
</gene>
<dbReference type="RefSeq" id="WP_011752168.1">
    <property type="nucleotide sequence ID" value="NC_008698.1"/>
</dbReference>
<dbReference type="HOGENOM" id="CLU_1478989_0_0_2"/>
<sequence length="182" mass="21233">MIEVLARTLLYYDVEIAVKALKDKTVRLPGGLEVRLRQGTKAKLPLFLAEELVESEVAEYVEEDLVKKAELKKQLWAEGKNEKLERLDDSFYLKFRLYVRALERRKNAGDRNAEKELEELKTLFTDLVRSRMRKIAILAVLSPEVSRDHIANMTREEQILYVSLCNLLNEWTASMRKFVMGE</sequence>
<dbReference type="eggNOG" id="arCOG00552">
    <property type="taxonomic scope" value="Archaea"/>
</dbReference>
<evidence type="ECO:0000313" key="2">
    <source>
        <dbReference type="EMBL" id="ABL77903.1"/>
    </source>
</evidence>
<dbReference type="InterPro" id="IPR021151">
    <property type="entry name" value="GINS_A"/>
</dbReference>
<feature type="domain" description="GINS subunit" evidence="1">
    <location>
        <begin position="69"/>
        <end position="175"/>
    </location>
</feature>
<protein>
    <recommendedName>
        <fullName evidence="1">GINS subunit domain-containing protein</fullName>
    </recommendedName>
</protein>
<dbReference type="Pfam" id="PF05916">
    <property type="entry name" value="Sld5"/>
    <property type="match status" value="1"/>
</dbReference>
<proteinExistence type="predicted"/>
<keyword evidence="3" id="KW-1185">Reference proteome</keyword>
<reference evidence="3" key="1">
    <citation type="journal article" date="2008" name="J. Bacteriol.">
        <title>Genome sequence of Thermofilum pendens reveals an exceptional loss of biosynthetic pathways without genome reduction.</title>
        <authorList>
            <person name="Anderson I."/>
            <person name="Rodriguez J."/>
            <person name="Susanti D."/>
            <person name="Porat I."/>
            <person name="Reich C."/>
            <person name="Ulrich L.E."/>
            <person name="Elkins J.G."/>
            <person name="Mavromatis K."/>
            <person name="Lykidis A."/>
            <person name="Kim E."/>
            <person name="Thompson L.S."/>
            <person name="Nolan M."/>
            <person name="Land M."/>
            <person name="Copeland A."/>
            <person name="Lapidus A."/>
            <person name="Lucas S."/>
            <person name="Detter C."/>
            <person name="Zhulin I.B."/>
            <person name="Olsen G.J."/>
            <person name="Whitman W."/>
            <person name="Mukhopadhyay B."/>
            <person name="Bristow J."/>
            <person name="Kyrpides N."/>
        </authorList>
    </citation>
    <scope>NUCLEOTIDE SEQUENCE [LARGE SCALE GENOMIC DNA]</scope>
    <source>
        <strain evidence="3">DSM 2475 / Hrk 5</strain>
    </source>
</reference>
<dbReference type="Gene3D" id="1.20.58.2050">
    <property type="match status" value="1"/>
</dbReference>
<dbReference type="OrthoDB" id="31571at2157"/>
<accession>A1RXH3</accession>
<name>A1RXH3_THEPD</name>
<dbReference type="EnsemblBacteria" id="ABL77903">
    <property type="protein sequence ID" value="ABL77903"/>
    <property type="gene ID" value="Tpen_0496"/>
</dbReference>
<dbReference type="KEGG" id="tpe:Tpen_0496"/>
<organism evidence="2 3">
    <name type="scientific">Thermofilum pendens (strain DSM 2475 / Hrk 5)</name>
    <dbReference type="NCBI Taxonomy" id="368408"/>
    <lineage>
        <taxon>Archaea</taxon>
        <taxon>Thermoproteota</taxon>
        <taxon>Thermoprotei</taxon>
        <taxon>Thermofilales</taxon>
        <taxon>Thermofilaceae</taxon>
        <taxon>Thermofilum</taxon>
    </lineage>
</organism>
<dbReference type="AlphaFoldDB" id="A1RXH3"/>
<dbReference type="InterPro" id="IPR038437">
    <property type="entry name" value="GINS_Psf3_sf"/>
</dbReference>
<evidence type="ECO:0000313" key="3">
    <source>
        <dbReference type="Proteomes" id="UP000000641"/>
    </source>
</evidence>
<dbReference type="CDD" id="cd11714">
    <property type="entry name" value="GINS_A_archaea"/>
    <property type="match status" value="1"/>
</dbReference>
<evidence type="ECO:0000259" key="1">
    <source>
        <dbReference type="Pfam" id="PF05916"/>
    </source>
</evidence>
<dbReference type="STRING" id="368408.Tpen_0496"/>